<protein>
    <submittedName>
        <fullName evidence="2">Uncharacterized protein</fullName>
    </submittedName>
</protein>
<name>A0ABY1PBR7_9FLAO</name>
<keyword evidence="1" id="KW-0812">Transmembrane</keyword>
<keyword evidence="3" id="KW-1185">Reference proteome</keyword>
<proteinExistence type="predicted"/>
<reference evidence="2 3" key="1">
    <citation type="submission" date="2017-05" db="EMBL/GenBank/DDBJ databases">
        <authorList>
            <person name="Varghese N."/>
            <person name="Submissions S."/>
        </authorList>
    </citation>
    <scope>NUCLEOTIDE SEQUENCE [LARGE SCALE GENOMIC DNA]</scope>
    <source>
        <strain evidence="2 3">DSM 28214</strain>
    </source>
</reference>
<sequence length="144" mass="16935">MRNIQSIAYICALEIMRNYIVYFLTFLFLLFVVESKINVRTLHNNYNHTSRNLPKKANRLNQTYDKFSMQQAVDDVNNVYSLELTEDDFQLSDTFHAVVAFASVFTLVYIFGLKNFKKLKPSFYGCSSKFSTVKRFILIRSIRI</sequence>
<comment type="caution">
    <text evidence="2">The sequence shown here is derived from an EMBL/GenBank/DDBJ whole genome shotgun (WGS) entry which is preliminary data.</text>
</comment>
<feature type="transmembrane region" description="Helical" evidence="1">
    <location>
        <begin position="94"/>
        <end position="113"/>
    </location>
</feature>
<organism evidence="2 3">
    <name type="scientific">Chryseobacterium profundimaris</name>
    <dbReference type="NCBI Taxonomy" id="1387275"/>
    <lineage>
        <taxon>Bacteria</taxon>
        <taxon>Pseudomonadati</taxon>
        <taxon>Bacteroidota</taxon>
        <taxon>Flavobacteriia</taxon>
        <taxon>Flavobacteriales</taxon>
        <taxon>Weeksellaceae</taxon>
        <taxon>Chryseobacterium group</taxon>
        <taxon>Chryseobacterium</taxon>
    </lineage>
</organism>
<feature type="transmembrane region" description="Helical" evidence="1">
    <location>
        <begin position="7"/>
        <end position="33"/>
    </location>
</feature>
<evidence type="ECO:0000313" key="2">
    <source>
        <dbReference type="EMBL" id="SMP29264.1"/>
    </source>
</evidence>
<dbReference type="EMBL" id="FXTZ01000011">
    <property type="protein sequence ID" value="SMP29264.1"/>
    <property type="molecule type" value="Genomic_DNA"/>
</dbReference>
<keyword evidence="1" id="KW-1133">Transmembrane helix</keyword>
<accession>A0ABY1PBR7</accession>
<evidence type="ECO:0000256" key="1">
    <source>
        <dbReference type="SAM" id="Phobius"/>
    </source>
</evidence>
<gene>
    <name evidence="2" type="ORF">SAMN06264346_111103</name>
</gene>
<keyword evidence="1" id="KW-0472">Membrane</keyword>
<evidence type="ECO:0000313" key="3">
    <source>
        <dbReference type="Proteomes" id="UP001157960"/>
    </source>
</evidence>
<dbReference type="Proteomes" id="UP001157960">
    <property type="component" value="Unassembled WGS sequence"/>
</dbReference>